<dbReference type="Gene3D" id="3.20.20.150">
    <property type="entry name" value="Divalent-metal-dependent TIM barrel enzymes"/>
    <property type="match status" value="1"/>
</dbReference>
<evidence type="ECO:0000259" key="5">
    <source>
        <dbReference type="Pfam" id="PF01261"/>
    </source>
</evidence>
<dbReference type="InterPro" id="IPR026040">
    <property type="entry name" value="HyI-like"/>
</dbReference>
<sequence length="281" mass="29044">MDSHGFSWHGYPVSANVSLLFTEVPYLDRFAAAAAAGFTAVETWWPFPTAAPSDAEIDGLLTAIDAAGVSLTGMNVFAGDMAGGERGIACLPERASELEDSLVALHRIAERTGARGFNLLHGQVPDGAGVPARATAVRSLRRAAEALSDLPGTPGVVLVEPLARGLNGAYPLETASDALDLIDEAGSEGLALLLDTFHLARNGEDLPAVISRWAGRIGHVQLADAPDRGEPGSGTVDLDAVGSALREAGYAGTVAAEYMPTGETRSTLEWLSSAESATPLA</sequence>
<dbReference type="Pfam" id="PF01261">
    <property type="entry name" value="AP_endonuc_2"/>
    <property type="match status" value="1"/>
</dbReference>
<dbReference type="AlphaFoldDB" id="A0A291H074"/>
<name>A0A291H074_9MICO</name>
<dbReference type="SUPFAM" id="SSF51658">
    <property type="entry name" value="Xylose isomerase-like"/>
    <property type="match status" value="1"/>
</dbReference>
<keyword evidence="7" id="KW-1185">Reference proteome</keyword>
<evidence type="ECO:0000256" key="3">
    <source>
        <dbReference type="PIRNR" id="PIRNR006241"/>
    </source>
</evidence>
<accession>A0A291H074</accession>
<dbReference type="GO" id="GO:0008903">
    <property type="term" value="F:hydroxypyruvate isomerase activity"/>
    <property type="evidence" value="ECO:0007669"/>
    <property type="project" value="TreeGrafter"/>
</dbReference>
<dbReference type="PANTHER" id="PTHR43489:SF6">
    <property type="entry name" value="HYDROXYPYRUVATE ISOMERASE-RELATED"/>
    <property type="match status" value="1"/>
</dbReference>
<evidence type="ECO:0000313" key="7">
    <source>
        <dbReference type="Proteomes" id="UP000217889"/>
    </source>
</evidence>
<dbReference type="PIRSF" id="PIRSF006241">
    <property type="entry name" value="HyI"/>
    <property type="match status" value="1"/>
</dbReference>
<feature type="active site" description="Proton donor/acceptor" evidence="4">
    <location>
        <position position="160"/>
    </location>
</feature>
<keyword evidence="2" id="KW-0119">Carbohydrate metabolism</keyword>
<dbReference type="RefSeq" id="WP_096800270.1">
    <property type="nucleotide sequence ID" value="NZ_CP023564.1"/>
</dbReference>
<dbReference type="KEGG" id="bgg:CFK41_14260"/>
<dbReference type="InterPro" id="IPR036237">
    <property type="entry name" value="Xyl_isomerase-like_sf"/>
</dbReference>
<dbReference type="GO" id="GO:0046487">
    <property type="term" value="P:glyoxylate metabolic process"/>
    <property type="evidence" value="ECO:0007669"/>
    <property type="project" value="TreeGrafter"/>
</dbReference>
<gene>
    <name evidence="6" type="ORF">CFK41_14260</name>
</gene>
<dbReference type="OrthoDB" id="9786584at2"/>
<reference evidence="6 7" key="1">
    <citation type="journal article" date="2014" name="Int. J. Syst. Evol. Microbiol.">
        <title>Brachybacterium ginsengisoli sp. nov., isolated from soil of a ginseng field.</title>
        <authorList>
            <person name="Hoang V.A."/>
            <person name="Kim Y.J."/>
            <person name="Nguyen N.L."/>
            <person name="Yang D.C."/>
        </authorList>
    </citation>
    <scope>NUCLEOTIDE SEQUENCE [LARGE SCALE GENOMIC DNA]</scope>
    <source>
        <strain evidence="6 7">DCY80</strain>
    </source>
</reference>
<evidence type="ECO:0000256" key="4">
    <source>
        <dbReference type="PIRSR" id="PIRSR006241-50"/>
    </source>
</evidence>
<dbReference type="Proteomes" id="UP000217889">
    <property type="component" value="Chromosome"/>
</dbReference>
<dbReference type="EMBL" id="CP023564">
    <property type="protein sequence ID" value="ATG55810.1"/>
    <property type="molecule type" value="Genomic_DNA"/>
</dbReference>
<dbReference type="InterPro" id="IPR013022">
    <property type="entry name" value="Xyl_isomerase-like_TIM-brl"/>
</dbReference>
<proteinExistence type="inferred from homology"/>
<keyword evidence="1 3" id="KW-0413">Isomerase</keyword>
<evidence type="ECO:0000256" key="1">
    <source>
        <dbReference type="ARBA" id="ARBA00023235"/>
    </source>
</evidence>
<evidence type="ECO:0000256" key="2">
    <source>
        <dbReference type="ARBA" id="ARBA00023277"/>
    </source>
</evidence>
<dbReference type="InterPro" id="IPR050417">
    <property type="entry name" value="Sugar_Epim/Isomerase"/>
</dbReference>
<evidence type="ECO:0000313" key="6">
    <source>
        <dbReference type="EMBL" id="ATG55810.1"/>
    </source>
</evidence>
<organism evidence="6 7">
    <name type="scientific">Brachybacterium ginsengisoli</name>
    <dbReference type="NCBI Taxonomy" id="1331682"/>
    <lineage>
        <taxon>Bacteria</taxon>
        <taxon>Bacillati</taxon>
        <taxon>Actinomycetota</taxon>
        <taxon>Actinomycetes</taxon>
        <taxon>Micrococcales</taxon>
        <taxon>Dermabacteraceae</taxon>
        <taxon>Brachybacterium</taxon>
    </lineage>
</organism>
<dbReference type="PANTHER" id="PTHR43489">
    <property type="entry name" value="ISOMERASE"/>
    <property type="match status" value="1"/>
</dbReference>
<feature type="domain" description="Xylose isomerase-like TIM barrel" evidence="5">
    <location>
        <begin position="30"/>
        <end position="273"/>
    </location>
</feature>
<protein>
    <submittedName>
        <fullName evidence="6">Xylose isomerase</fullName>
    </submittedName>
</protein>
<comment type="similarity">
    <text evidence="3">Belongs to the hyi family.</text>
</comment>
<feature type="active site" description="Proton donor/acceptor" evidence="4">
    <location>
        <position position="257"/>
    </location>
</feature>